<feature type="transmembrane region" description="Helical" evidence="1">
    <location>
        <begin position="40"/>
        <end position="60"/>
    </location>
</feature>
<evidence type="ECO:0000259" key="2">
    <source>
        <dbReference type="Pfam" id="PF03372"/>
    </source>
</evidence>
<dbReference type="SUPFAM" id="SSF56219">
    <property type="entry name" value="DNase I-like"/>
    <property type="match status" value="1"/>
</dbReference>
<keyword evidence="3" id="KW-0378">Hydrolase</keyword>
<sequence length="338" mass="38134">MTTLQRALFYLLLLAGGLLSALTWTSLINNSSLWFLQVLNFPRLAMLLALMSCLLLFLLLPHGWTRATWLFLASLLLSIGIQAYILFPYSSLAPTVVETVSKAAVSQQATFSILVANVWIDNRHAQELLSIIATKQPTFVLTMEVNQWWVHQLDGLGKEYPYCIKYPTRNAYGMALYAKLPLDKPTIRFLHHRQVPSFTTTITLPNKRQFQLWTLHPVAPFPSQYPTNIGGKEVALLRAGRLIAQQAQPTVVAGDFNDVGWSPNTTQFAAISGLRDVRRGRGMYSTFDARSLLLRWPLDYVFVSSQFKVLAVERLAAFGSDHFPYYVALAYQPGLVRH</sequence>
<proteinExistence type="predicted"/>
<dbReference type="RefSeq" id="WP_169553676.1">
    <property type="nucleotide sequence ID" value="NZ_CP051678.1"/>
</dbReference>
<geneLocation type="plasmid" evidence="3 4">
    <name>unnamed1</name>
</geneLocation>
<keyword evidence="3" id="KW-0269">Exonuclease</keyword>
<protein>
    <submittedName>
        <fullName evidence="3">Endonuclease/exonuclease/phosphatase family protein</fullName>
    </submittedName>
</protein>
<feature type="domain" description="Endonuclease/exonuclease/phosphatase" evidence="2">
    <location>
        <begin position="116"/>
        <end position="322"/>
    </location>
</feature>
<keyword evidence="1" id="KW-0472">Membrane</keyword>
<keyword evidence="1" id="KW-1133">Transmembrane helix</keyword>
<dbReference type="Pfam" id="PF03372">
    <property type="entry name" value="Exo_endo_phos"/>
    <property type="match status" value="1"/>
</dbReference>
<dbReference type="Proteomes" id="UP000501128">
    <property type="component" value="Plasmid unnamed1"/>
</dbReference>
<dbReference type="EMBL" id="CP051678">
    <property type="protein sequence ID" value="QJD81659.1"/>
    <property type="molecule type" value="Genomic_DNA"/>
</dbReference>
<keyword evidence="3" id="KW-0614">Plasmid</keyword>
<reference evidence="3 4" key="1">
    <citation type="submission" date="2020-04" db="EMBL/GenBank/DDBJ databases">
        <title>Genome sequencing of novel species.</title>
        <authorList>
            <person name="Heo J."/>
            <person name="Kim S.-J."/>
            <person name="Kim J.-S."/>
            <person name="Hong S.-B."/>
            <person name="Kwon S.-W."/>
        </authorList>
    </citation>
    <scope>NUCLEOTIDE SEQUENCE [LARGE SCALE GENOMIC DNA]</scope>
    <source>
        <strain evidence="3 4">CJU-R4</strain>
        <plasmid evidence="3 4">unnamed1</plasmid>
    </source>
</reference>
<gene>
    <name evidence="3" type="ORF">HH216_25295</name>
</gene>
<dbReference type="GO" id="GO:0004527">
    <property type="term" value="F:exonuclease activity"/>
    <property type="evidence" value="ECO:0007669"/>
    <property type="project" value="UniProtKB-KW"/>
</dbReference>
<evidence type="ECO:0000313" key="4">
    <source>
        <dbReference type="Proteomes" id="UP000501128"/>
    </source>
</evidence>
<feature type="transmembrane region" description="Helical" evidence="1">
    <location>
        <begin position="7"/>
        <end position="28"/>
    </location>
</feature>
<keyword evidence="3" id="KW-0255">Endonuclease</keyword>
<dbReference type="KEGG" id="srho:HH216_25295"/>
<keyword evidence="1" id="KW-0812">Transmembrane</keyword>
<keyword evidence="3" id="KW-0540">Nuclease</keyword>
<evidence type="ECO:0000256" key="1">
    <source>
        <dbReference type="SAM" id="Phobius"/>
    </source>
</evidence>
<dbReference type="InterPro" id="IPR036691">
    <property type="entry name" value="Endo/exonu/phosph_ase_sf"/>
</dbReference>
<feature type="transmembrane region" description="Helical" evidence="1">
    <location>
        <begin position="67"/>
        <end position="87"/>
    </location>
</feature>
<name>A0A7L5DT66_9BACT</name>
<dbReference type="InterPro" id="IPR005135">
    <property type="entry name" value="Endo/exonuclease/phosphatase"/>
</dbReference>
<dbReference type="AlphaFoldDB" id="A0A7L5DT66"/>
<dbReference type="Gene3D" id="3.60.10.10">
    <property type="entry name" value="Endonuclease/exonuclease/phosphatase"/>
    <property type="match status" value="1"/>
</dbReference>
<accession>A0A7L5DT66</accession>
<evidence type="ECO:0000313" key="3">
    <source>
        <dbReference type="EMBL" id="QJD81659.1"/>
    </source>
</evidence>
<dbReference type="GO" id="GO:0004519">
    <property type="term" value="F:endonuclease activity"/>
    <property type="evidence" value="ECO:0007669"/>
    <property type="project" value="UniProtKB-KW"/>
</dbReference>
<organism evidence="3 4">
    <name type="scientific">Spirosoma rhododendri</name>
    <dbReference type="NCBI Taxonomy" id="2728024"/>
    <lineage>
        <taxon>Bacteria</taxon>
        <taxon>Pseudomonadati</taxon>
        <taxon>Bacteroidota</taxon>
        <taxon>Cytophagia</taxon>
        <taxon>Cytophagales</taxon>
        <taxon>Cytophagaceae</taxon>
        <taxon>Spirosoma</taxon>
    </lineage>
</organism>
<keyword evidence="4" id="KW-1185">Reference proteome</keyword>